<keyword evidence="1" id="KW-1133">Transmembrane helix</keyword>
<dbReference type="PANTHER" id="PTHR39174">
    <property type="entry name" value="INNER MEMBRANE PROTEIN-RELATED"/>
    <property type="match status" value="1"/>
</dbReference>
<gene>
    <name evidence="2" type="ORF">DFR62_2195</name>
</gene>
<organism evidence="2 3">
    <name type="scientific">Planococcus citreus</name>
    <dbReference type="NCBI Taxonomy" id="1373"/>
    <lineage>
        <taxon>Bacteria</taxon>
        <taxon>Bacillati</taxon>
        <taxon>Bacillota</taxon>
        <taxon>Bacilli</taxon>
        <taxon>Bacillales</taxon>
        <taxon>Caryophanaceae</taxon>
        <taxon>Planococcus</taxon>
    </lineage>
</organism>
<protein>
    <submittedName>
        <fullName evidence="2">Putative membrane protein YhdT</fullName>
    </submittedName>
</protein>
<dbReference type="RefSeq" id="WP_404467088.1">
    <property type="nucleotide sequence ID" value="NZ_QBEW01000033.1"/>
</dbReference>
<keyword evidence="3" id="KW-1185">Reference proteome</keyword>
<dbReference type="InterPro" id="IPR010398">
    <property type="entry name" value="DUF997"/>
</dbReference>
<keyword evidence="1" id="KW-0472">Membrane</keyword>
<keyword evidence="1" id="KW-0812">Transmembrane</keyword>
<dbReference type="PANTHER" id="PTHR39174:SF1">
    <property type="entry name" value="INNER MEMBRANE PROTEIN"/>
    <property type="match status" value="1"/>
</dbReference>
<accession>A0A497YE40</accession>
<dbReference type="Pfam" id="PF06196">
    <property type="entry name" value="DUF997"/>
    <property type="match status" value="1"/>
</dbReference>
<dbReference type="EMBL" id="RCCP01000003">
    <property type="protein sequence ID" value="RLJ86593.1"/>
    <property type="molecule type" value="Genomic_DNA"/>
</dbReference>
<proteinExistence type="predicted"/>
<evidence type="ECO:0000256" key="1">
    <source>
        <dbReference type="SAM" id="Phobius"/>
    </source>
</evidence>
<feature type="transmembrane region" description="Helical" evidence="1">
    <location>
        <begin position="20"/>
        <end position="38"/>
    </location>
</feature>
<feature type="transmembrane region" description="Helical" evidence="1">
    <location>
        <begin position="58"/>
        <end position="81"/>
    </location>
</feature>
<evidence type="ECO:0000313" key="2">
    <source>
        <dbReference type="EMBL" id="RLJ86593.1"/>
    </source>
</evidence>
<comment type="caution">
    <text evidence="2">The sequence shown here is derived from an EMBL/GenBank/DDBJ whole genome shotgun (WGS) entry which is preliminary data.</text>
</comment>
<dbReference type="Proteomes" id="UP000280791">
    <property type="component" value="Unassembled WGS sequence"/>
</dbReference>
<evidence type="ECO:0000313" key="3">
    <source>
        <dbReference type="Proteomes" id="UP000280791"/>
    </source>
</evidence>
<reference evidence="2 3" key="1">
    <citation type="submission" date="2018-10" db="EMBL/GenBank/DDBJ databases">
        <title>Genomic Encyclopedia of Type Strains, Phase IV (KMG-IV): sequencing the most valuable type-strain genomes for metagenomic binning, comparative biology and taxonomic classification.</title>
        <authorList>
            <person name="Goeker M."/>
        </authorList>
    </citation>
    <scope>NUCLEOTIDE SEQUENCE [LARGE SCALE GENOMIC DNA]</scope>
    <source>
        <strain evidence="2 3">DSM 20549</strain>
    </source>
</reference>
<dbReference type="AlphaFoldDB" id="A0A497YE40"/>
<sequence>MKGMEENEDWRFKVANREALIGIALAIFNFIWWFGFAYGLGSRPVEEYTYVFGLPSWFFYSCIVGFITIAILVILVVRFFFKEVPFTEEGDEV</sequence>
<name>A0A497YE40_9BACL</name>